<dbReference type="Pfam" id="PF08239">
    <property type="entry name" value="SH3_3"/>
    <property type="match status" value="1"/>
</dbReference>
<accession>B7LP73</accession>
<feature type="domain" description="SH3b" evidence="1">
    <location>
        <begin position="295"/>
        <end position="348"/>
    </location>
</feature>
<organism evidence="2 3">
    <name type="scientific">Escherichia fergusonii (strain ATCC 35469 / DSM 13698 / CCUG 18766 / IAM 14443 / JCM 21226 / LMG 7866 / NBRC 102419 / NCTC 12128 / CDC 0568-73)</name>
    <dbReference type="NCBI Taxonomy" id="585054"/>
    <lineage>
        <taxon>Bacteria</taxon>
        <taxon>Pseudomonadati</taxon>
        <taxon>Pseudomonadota</taxon>
        <taxon>Gammaproteobacteria</taxon>
        <taxon>Enterobacterales</taxon>
        <taxon>Enterobacteriaceae</taxon>
        <taxon>Escherichia</taxon>
    </lineage>
</organism>
<dbReference type="Gene3D" id="2.30.30.40">
    <property type="entry name" value="SH3 Domains"/>
    <property type="match status" value="1"/>
</dbReference>
<dbReference type="HOGENOM" id="CLU_775545_0_0_6"/>
<evidence type="ECO:0000313" key="3">
    <source>
        <dbReference type="Proteomes" id="UP000000745"/>
    </source>
</evidence>
<evidence type="ECO:0000313" key="2">
    <source>
        <dbReference type="EMBL" id="CAQ90289.1"/>
    </source>
</evidence>
<dbReference type="InterPro" id="IPR003646">
    <property type="entry name" value="SH3-like_bac-type"/>
</dbReference>
<reference evidence="3" key="1">
    <citation type="journal article" date="2009" name="PLoS Genet.">
        <title>Organised genome dynamics in the Escherichia coli species results in highly diverse adaptive paths.</title>
        <authorList>
            <person name="Touchon M."/>
            <person name="Hoede C."/>
            <person name="Tenaillon O."/>
            <person name="Barbe V."/>
            <person name="Baeriswyl S."/>
            <person name="Bidet P."/>
            <person name="Bingen E."/>
            <person name="Bonacorsi S."/>
            <person name="Bouchier C."/>
            <person name="Bouvet O."/>
            <person name="Calteau A."/>
            <person name="Chiapello H."/>
            <person name="Clermont O."/>
            <person name="Cruveiller S."/>
            <person name="Danchin A."/>
            <person name="Diard M."/>
            <person name="Dossat C."/>
            <person name="Karoui M.E."/>
            <person name="Frapy E."/>
            <person name="Garry L."/>
            <person name="Ghigo J.M."/>
            <person name="Gilles A.M."/>
            <person name="Johnson J."/>
            <person name="Le Bouguenec C."/>
            <person name="Lescat M."/>
            <person name="Mangenot S."/>
            <person name="Martinez-Jehanne V."/>
            <person name="Matic I."/>
            <person name="Nassif X."/>
            <person name="Oztas S."/>
            <person name="Petit M.A."/>
            <person name="Pichon C."/>
            <person name="Rouy Z."/>
            <person name="Ruf C.S."/>
            <person name="Schneider D."/>
            <person name="Tourret J."/>
            <person name="Vacherie B."/>
            <person name="Vallenet D."/>
            <person name="Medigue C."/>
            <person name="Rocha E.P.C."/>
            <person name="Denamur E."/>
        </authorList>
    </citation>
    <scope>NUCLEOTIDE SEQUENCE [LARGE SCALE GENOMIC DNA]</scope>
    <source>
        <strain evidence="3">ATCC 35469 / DSM 13698 / BCRC 15582 / CCUG 18766 / IAM 14443 / JCM 21226 / LMG 7866 / NBRC 102419 / NCTC 12128 / CDC 0568-73</strain>
    </source>
</reference>
<dbReference type="EMBL" id="CU928158">
    <property type="protein sequence ID" value="CAQ90289.1"/>
    <property type="molecule type" value="Genomic_DNA"/>
</dbReference>
<dbReference type="GeneID" id="75056172"/>
<sequence length="355" mass="40371">MSLTLKQLESFQKTYKSVAPLADYNRAMKSLFPTAEIFKVAREPALARLADNPAQAVFERILKQTNIVRSLDYAKSMVAKQLKLTESQHALFREQSALMQHVIPDSYRKHLDWFTSPAALTSQIEAFRTLHSSTFGDLLNSHTTATEQLLQRRYSGLNISDSIGELLAKRYGLSVDIDDVGSLIAADESLPDLPDAFQQLPIDKALEKPEVQYWFEQLSLGLKKIVSVVLIRWLLIGVVCGVGTDIVKETIRDHATSYIGDEDASRQVRKGIQNTVGSDDHWHYLKNFRTITRNNVYLRSSPSENAEIQEMLQANTPLYVMDKSNRQWLAVEVEINGEKIQGWVSRRYTLPLHRH</sequence>
<name>B7LP73_ESCF3</name>
<dbReference type="RefSeq" id="WP_000059861.1">
    <property type="nucleotide sequence ID" value="NC_011740.1"/>
</dbReference>
<dbReference type="AlphaFoldDB" id="B7LP73"/>
<dbReference type="KEGG" id="efe:EFER_2795"/>
<dbReference type="OrthoDB" id="6654915at2"/>
<keyword evidence="3" id="KW-1185">Reference proteome</keyword>
<evidence type="ECO:0000259" key="1">
    <source>
        <dbReference type="Pfam" id="PF08239"/>
    </source>
</evidence>
<protein>
    <recommendedName>
        <fullName evidence="1">SH3b domain-containing protein</fullName>
    </recommendedName>
</protein>
<gene>
    <name evidence="2" type="ordered locus">EFER_2795</name>
</gene>
<proteinExistence type="predicted"/>
<dbReference type="Proteomes" id="UP000000745">
    <property type="component" value="Chromosome"/>
</dbReference>